<dbReference type="Proteomes" id="UP001595998">
    <property type="component" value="Unassembled WGS sequence"/>
</dbReference>
<protein>
    <submittedName>
        <fullName evidence="2">Uncharacterized protein</fullName>
    </submittedName>
</protein>
<organism evidence="2 3">
    <name type="scientific">Deinococcus navajonensis</name>
    <dbReference type="NCBI Taxonomy" id="309884"/>
    <lineage>
        <taxon>Bacteria</taxon>
        <taxon>Thermotogati</taxon>
        <taxon>Deinococcota</taxon>
        <taxon>Deinococci</taxon>
        <taxon>Deinococcales</taxon>
        <taxon>Deinococcaceae</taxon>
        <taxon>Deinococcus</taxon>
    </lineage>
</organism>
<proteinExistence type="predicted"/>
<comment type="caution">
    <text evidence="2">The sequence shown here is derived from an EMBL/GenBank/DDBJ whole genome shotgun (WGS) entry which is preliminary data.</text>
</comment>
<keyword evidence="3" id="KW-1185">Reference proteome</keyword>
<reference evidence="3" key="1">
    <citation type="journal article" date="2019" name="Int. J. Syst. Evol. Microbiol.">
        <title>The Global Catalogue of Microorganisms (GCM) 10K type strain sequencing project: providing services to taxonomists for standard genome sequencing and annotation.</title>
        <authorList>
            <consortium name="The Broad Institute Genomics Platform"/>
            <consortium name="The Broad Institute Genome Sequencing Center for Infectious Disease"/>
            <person name="Wu L."/>
            <person name="Ma J."/>
        </authorList>
    </citation>
    <scope>NUCLEOTIDE SEQUENCE [LARGE SCALE GENOMIC DNA]</scope>
    <source>
        <strain evidence="3">CCUG 56029</strain>
    </source>
</reference>
<evidence type="ECO:0000313" key="3">
    <source>
        <dbReference type="Proteomes" id="UP001595998"/>
    </source>
</evidence>
<gene>
    <name evidence="2" type="ORF">ACFOZ9_05800</name>
</gene>
<evidence type="ECO:0000256" key="1">
    <source>
        <dbReference type="SAM" id="MobiDB-lite"/>
    </source>
</evidence>
<evidence type="ECO:0000313" key="2">
    <source>
        <dbReference type="EMBL" id="MFC4425718.1"/>
    </source>
</evidence>
<dbReference type="EMBL" id="JBHSEH010000005">
    <property type="protein sequence ID" value="MFC4425718.1"/>
    <property type="molecule type" value="Genomic_DNA"/>
</dbReference>
<sequence>MTAFPHSLNEGRSEATGAEVERLTPPSVDQTLRGPVDSAGFFFRVGGLTPRGDDAEGHKWLNLVELCRRFETGPEHFSWLTHNVLLHDPRAVEARA</sequence>
<accession>A0ABV8XM20</accession>
<name>A0ABV8XM20_9DEIO</name>
<feature type="region of interest" description="Disordered" evidence="1">
    <location>
        <begin position="1"/>
        <end position="31"/>
    </location>
</feature>
<dbReference type="RefSeq" id="WP_380037388.1">
    <property type="nucleotide sequence ID" value="NZ_JBHSEH010000005.1"/>
</dbReference>